<keyword evidence="3" id="KW-1185">Reference proteome</keyword>
<dbReference type="InParanoid" id="A0A0C3PFP1"/>
<name>A0A0C3PFP1_PISTI</name>
<dbReference type="AlphaFoldDB" id="A0A0C3PFP1"/>
<evidence type="ECO:0000256" key="1">
    <source>
        <dbReference type="SAM" id="MobiDB-lite"/>
    </source>
</evidence>
<organism evidence="2 3">
    <name type="scientific">Pisolithus tinctorius Marx 270</name>
    <dbReference type="NCBI Taxonomy" id="870435"/>
    <lineage>
        <taxon>Eukaryota</taxon>
        <taxon>Fungi</taxon>
        <taxon>Dikarya</taxon>
        <taxon>Basidiomycota</taxon>
        <taxon>Agaricomycotina</taxon>
        <taxon>Agaricomycetes</taxon>
        <taxon>Agaricomycetidae</taxon>
        <taxon>Boletales</taxon>
        <taxon>Sclerodermatineae</taxon>
        <taxon>Pisolithaceae</taxon>
        <taxon>Pisolithus</taxon>
    </lineage>
</organism>
<evidence type="ECO:0000313" key="2">
    <source>
        <dbReference type="EMBL" id="KIO06739.1"/>
    </source>
</evidence>
<proteinExistence type="predicted"/>
<evidence type="ECO:0000313" key="3">
    <source>
        <dbReference type="Proteomes" id="UP000054217"/>
    </source>
</evidence>
<sequence>MKTPQATSEEDELADNVNDDEGNGEGKGEPGFSAKGPHAAGDNEPCKTCAQVNLMCVGEPESSCKQCSKVKGKCLHSHGVGRKNSGTIGEAGLSHE</sequence>
<dbReference type="Proteomes" id="UP000054217">
    <property type="component" value="Unassembled WGS sequence"/>
</dbReference>
<dbReference type="HOGENOM" id="CLU_2360573_0_0_1"/>
<feature type="region of interest" description="Disordered" evidence="1">
    <location>
        <begin position="75"/>
        <end position="96"/>
    </location>
</feature>
<dbReference type="OrthoDB" id="10447666at2759"/>
<dbReference type="EMBL" id="KN831962">
    <property type="protein sequence ID" value="KIO06739.1"/>
    <property type="molecule type" value="Genomic_DNA"/>
</dbReference>
<feature type="region of interest" description="Disordered" evidence="1">
    <location>
        <begin position="1"/>
        <end position="44"/>
    </location>
</feature>
<reference evidence="3" key="2">
    <citation type="submission" date="2015-01" db="EMBL/GenBank/DDBJ databases">
        <title>Evolutionary Origins and Diversification of the Mycorrhizal Mutualists.</title>
        <authorList>
            <consortium name="DOE Joint Genome Institute"/>
            <consortium name="Mycorrhizal Genomics Consortium"/>
            <person name="Kohler A."/>
            <person name="Kuo A."/>
            <person name="Nagy L.G."/>
            <person name="Floudas D."/>
            <person name="Copeland A."/>
            <person name="Barry K.W."/>
            <person name="Cichocki N."/>
            <person name="Veneault-Fourrey C."/>
            <person name="LaButti K."/>
            <person name="Lindquist E.A."/>
            <person name="Lipzen A."/>
            <person name="Lundell T."/>
            <person name="Morin E."/>
            <person name="Murat C."/>
            <person name="Riley R."/>
            <person name="Ohm R."/>
            <person name="Sun H."/>
            <person name="Tunlid A."/>
            <person name="Henrissat B."/>
            <person name="Grigoriev I.V."/>
            <person name="Hibbett D.S."/>
            <person name="Martin F."/>
        </authorList>
    </citation>
    <scope>NUCLEOTIDE SEQUENCE [LARGE SCALE GENOMIC DNA]</scope>
    <source>
        <strain evidence="3">Marx 270</strain>
    </source>
</reference>
<protein>
    <recommendedName>
        <fullName evidence="4">Zn(2)-C6 fungal-type domain-containing protein</fullName>
    </recommendedName>
</protein>
<gene>
    <name evidence="2" type="ORF">M404DRAFT_24425</name>
</gene>
<accession>A0A0C3PFP1</accession>
<reference evidence="2 3" key="1">
    <citation type="submission" date="2014-04" db="EMBL/GenBank/DDBJ databases">
        <authorList>
            <consortium name="DOE Joint Genome Institute"/>
            <person name="Kuo A."/>
            <person name="Kohler A."/>
            <person name="Costa M.D."/>
            <person name="Nagy L.G."/>
            <person name="Floudas D."/>
            <person name="Copeland A."/>
            <person name="Barry K.W."/>
            <person name="Cichocki N."/>
            <person name="Veneault-Fourrey C."/>
            <person name="LaButti K."/>
            <person name="Lindquist E.A."/>
            <person name="Lipzen A."/>
            <person name="Lundell T."/>
            <person name="Morin E."/>
            <person name="Murat C."/>
            <person name="Sun H."/>
            <person name="Tunlid A."/>
            <person name="Henrissat B."/>
            <person name="Grigoriev I.V."/>
            <person name="Hibbett D.S."/>
            <person name="Martin F."/>
            <person name="Nordberg H.P."/>
            <person name="Cantor M.N."/>
            <person name="Hua S.X."/>
        </authorList>
    </citation>
    <scope>NUCLEOTIDE SEQUENCE [LARGE SCALE GENOMIC DNA]</scope>
    <source>
        <strain evidence="2 3">Marx 270</strain>
    </source>
</reference>
<evidence type="ECO:0008006" key="4">
    <source>
        <dbReference type="Google" id="ProtNLM"/>
    </source>
</evidence>
<feature type="compositionally biased region" description="Acidic residues" evidence="1">
    <location>
        <begin position="8"/>
        <end position="23"/>
    </location>
</feature>